<proteinExistence type="predicted"/>
<keyword evidence="2" id="KW-1185">Reference proteome</keyword>
<feature type="non-terminal residue" evidence="1">
    <location>
        <position position="1"/>
    </location>
</feature>
<accession>A0A835ZA85</accession>
<gene>
    <name evidence="1" type="ORF">JKP88DRAFT_255048</name>
</gene>
<organism evidence="1 2">
    <name type="scientific">Tribonema minus</name>
    <dbReference type="NCBI Taxonomy" id="303371"/>
    <lineage>
        <taxon>Eukaryota</taxon>
        <taxon>Sar</taxon>
        <taxon>Stramenopiles</taxon>
        <taxon>Ochrophyta</taxon>
        <taxon>PX clade</taxon>
        <taxon>Xanthophyceae</taxon>
        <taxon>Tribonematales</taxon>
        <taxon>Tribonemataceae</taxon>
        <taxon>Tribonema</taxon>
    </lineage>
</organism>
<dbReference type="Proteomes" id="UP000664859">
    <property type="component" value="Unassembled WGS sequence"/>
</dbReference>
<dbReference type="EMBL" id="JAFCMP010000138">
    <property type="protein sequence ID" value="KAG5185193.1"/>
    <property type="molecule type" value="Genomic_DNA"/>
</dbReference>
<evidence type="ECO:0000313" key="2">
    <source>
        <dbReference type="Proteomes" id="UP000664859"/>
    </source>
</evidence>
<reference evidence="1" key="1">
    <citation type="submission" date="2021-02" db="EMBL/GenBank/DDBJ databases">
        <title>First Annotated Genome of the Yellow-green Alga Tribonema minus.</title>
        <authorList>
            <person name="Mahan K.M."/>
        </authorList>
    </citation>
    <scope>NUCLEOTIDE SEQUENCE</scope>
    <source>
        <strain evidence="1">UTEX B ZZ1240</strain>
    </source>
</reference>
<name>A0A835ZA85_9STRA</name>
<evidence type="ECO:0000313" key="1">
    <source>
        <dbReference type="EMBL" id="KAG5185193.1"/>
    </source>
</evidence>
<comment type="caution">
    <text evidence="1">The sequence shown here is derived from an EMBL/GenBank/DDBJ whole genome shotgun (WGS) entry which is preliminary data.</text>
</comment>
<sequence>CMPVVQADSHSGCCNPAYCQYYTYDSTTACKPLLLHCPSAAALCFRSVWVWFCHNIGHATRNNIGSVCCKSPYDVLFEGSGSSYPPPPTRPFSSIEDWDGSCSTVCNKLNLPCVANQTKRMPLPYGVDQSEGNEFCQRPPPSRQVPGYACQMSLLTLTLFKVSTWQTVHI</sequence>
<dbReference type="AlphaFoldDB" id="A0A835ZA85"/>
<protein>
    <submittedName>
        <fullName evidence="1">Uncharacterized protein</fullName>
    </submittedName>
</protein>